<feature type="coiled-coil region" evidence="1">
    <location>
        <begin position="16"/>
        <end position="43"/>
    </location>
</feature>
<evidence type="ECO:0000313" key="2">
    <source>
        <dbReference type="EMBL" id="MEA5521095.1"/>
    </source>
</evidence>
<evidence type="ECO:0000256" key="1">
    <source>
        <dbReference type="SAM" id="Coils"/>
    </source>
</evidence>
<dbReference type="EMBL" id="JAYGHT010000129">
    <property type="protein sequence ID" value="MEA5521095.1"/>
    <property type="molecule type" value="Genomic_DNA"/>
</dbReference>
<accession>A0ABU5U219</accession>
<dbReference type="Proteomes" id="UP001301728">
    <property type="component" value="Unassembled WGS sequence"/>
</dbReference>
<keyword evidence="1" id="KW-0175">Coiled coil</keyword>
<evidence type="ECO:0000313" key="3">
    <source>
        <dbReference type="Proteomes" id="UP001301728"/>
    </source>
</evidence>
<proteinExistence type="predicted"/>
<comment type="caution">
    <text evidence="2">The sequence shown here is derived from an EMBL/GenBank/DDBJ whole genome shotgun (WGS) entry which is preliminary data.</text>
</comment>
<organism evidence="2 3">
    <name type="scientific">Limnoraphis robusta CCNP1315</name>
    <dbReference type="NCBI Taxonomy" id="3110306"/>
    <lineage>
        <taxon>Bacteria</taxon>
        <taxon>Bacillati</taxon>
        <taxon>Cyanobacteriota</taxon>
        <taxon>Cyanophyceae</taxon>
        <taxon>Oscillatoriophycideae</taxon>
        <taxon>Oscillatoriales</taxon>
        <taxon>Sirenicapillariaceae</taxon>
        <taxon>Limnoraphis</taxon>
    </lineage>
</organism>
<keyword evidence="3" id="KW-1185">Reference proteome</keyword>
<reference evidence="2 3" key="1">
    <citation type="submission" date="2023-12" db="EMBL/GenBank/DDBJ databases">
        <title>Baltic Sea Cyanobacteria.</title>
        <authorList>
            <person name="Delbaje E."/>
            <person name="Fewer D.P."/>
            <person name="Shishido T.K."/>
        </authorList>
    </citation>
    <scope>NUCLEOTIDE SEQUENCE [LARGE SCALE GENOMIC DNA]</scope>
    <source>
        <strain evidence="2 3">CCNP 1315</strain>
    </source>
</reference>
<name>A0ABU5U219_9CYAN</name>
<gene>
    <name evidence="2" type="ORF">VB854_19320</name>
</gene>
<protein>
    <submittedName>
        <fullName evidence="2">Uncharacterized protein</fullName>
    </submittedName>
</protein>
<sequence length="123" mass="13894">MQQNSQLVSPQKAIIEEIVKEQLASTEAEINTMKAQMEQMQQLLAGVISGKVTQKKRSTNSFVKPKLQPLKAGELANRLGVNPDTVEKEANRGNEHFLTWSKSKDIGRVSWEKRGELYYPLKP</sequence>
<dbReference type="RefSeq" id="WP_323217620.1">
    <property type="nucleotide sequence ID" value="NZ_JAYGHT010000129.1"/>
</dbReference>